<dbReference type="Gene3D" id="2.130.10.10">
    <property type="entry name" value="YVTN repeat-like/Quinoprotein amine dehydrogenase"/>
    <property type="match status" value="1"/>
</dbReference>
<dbReference type="InterPro" id="IPR015943">
    <property type="entry name" value="WD40/YVTN_repeat-like_dom_sf"/>
</dbReference>
<dbReference type="EMBL" id="MT143705">
    <property type="protein sequence ID" value="QJB01113.1"/>
    <property type="molecule type" value="Genomic_DNA"/>
</dbReference>
<proteinExistence type="predicted"/>
<sequence>MADPPVRLPEWATAGVIVEPIAGRKASGWLTDGFDVPPAGEDNWLQNTVYEWLVNFAGGAARYDSPDVAIGGSVTSRALVVGETCIVDEHDLDQQPGTEKDTLSLPAQTVVSVDVDGERVLIATTTVNTVRAYDRDIGTLLQTYTQTGLAAANVRVVTDGTYVIAAYGNLIECWNRAGTSQWVFDWTAPVNDICTDGRYVYFAADDVGGNAAGALPIAGPAATVWTLAHNGANLEAADCDGTRAFFAGAAGLGGIHMQAADALTGVQIWGVILPNAVPDNGVIASDGHYVYVAARTDLTRRSLLTGALIDTEVFTTDVYGVAVDQSYVYAAIATGAGADDDFVFAMHKRNIIERIWGFKKTVGGTDHTPLCIASDGCRIYIGQNDNASGGTDLSSVYRGNRPGLWRRVDPQVDTYMPYRQLLVPSEE</sequence>
<reference evidence="1" key="1">
    <citation type="submission" date="2020-03" db="EMBL/GenBank/DDBJ databases">
        <title>The deep terrestrial virosphere.</title>
        <authorList>
            <person name="Holmfeldt K."/>
            <person name="Nilsson E."/>
            <person name="Simone D."/>
            <person name="Lopez-Fernandez M."/>
            <person name="Wu X."/>
            <person name="de Brujin I."/>
            <person name="Lundin D."/>
            <person name="Andersson A."/>
            <person name="Bertilsson S."/>
            <person name="Dopson M."/>
        </authorList>
    </citation>
    <scope>NUCLEOTIDE SEQUENCE</scope>
    <source>
        <strain evidence="1">MM171A00145</strain>
    </source>
</reference>
<dbReference type="AlphaFoldDB" id="A0A6M3M5N9"/>
<evidence type="ECO:0000313" key="1">
    <source>
        <dbReference type="EMBL" id="QJB01113.1"/>
    </source>
</evidence>
<protein>
    <submittedName>
        <fullName evidence="1">Uncharacterized protein</fullName>
    </submittedName>
</protein>
<accession>A0A6M3M5N9</accession>
<dbReference type="SUPFAM" id="SSF50998">
    <property type="entry name" value="Quinoprotein alcohol dehydrogenase-like"/>
    <property type="match status" value="1"/>
</dbReference>
<organism evidence="1">
    <name type="scientific">viral metagenome</name>
    <dbReference type="NCBI Taxonomy" id="1070528"/>
    <lineage>
        <taxon>unclassified sequences</taxon>
        <taxon>metagenomes</taxon>
        <taxon>organismal metagenomes</taxon>
    </lineage>
</organism>
<name>A0A6M3M5N9_9ZZZZ</name>
<gene>
    <name evidence="1" type="ORF">MM171A00145_0050</name>
</gene>
<dbReference type="InterPro" id="IPR011047">
    <property type="entry name" value="Quinoprotein_ADH-like_sf"/>
</dbReference>